<sequence>MFKPKNKNHKANPLESLKTLGTSTADKMKEEAARLPEDFMEQLFGIHAPQKKYSGEIGAGEAIEMNEVFSGQHEELIKLRKQQALEHRLFQEERALIDKKTNDLRLQLKAIQEEILILAKHTEELAEETTVAAMQATVEPGVYHVIFFEKLLEFMKSFNKKIEEAGVWLHASNKRASRKNAWGANYKKHGSKYLLSGEHYLQRSAG</sequence>
<dbReference type="Proteomes" id="UP000176741">
    <property type="component" value="Unassembled WGS sequence"/>
</dbReference>
<comment type="caution">
    <text evidence="3">The sequence shown here is derived from an EMBL/GenBank/DDBJ whole genome shotgun (WGS) entry which is preliminary data.</text>
</comment>
<dbReference type="Pfam" id="PF18904">
    <property type="entry name" value="DUF5660"/>
    <property type="match status" value="1"/>
</dbReference>
<evidence type="ECO:0000313" key="3">
    <source>
        <dbReference type="EMBL" id="OGM21395.1"/>
    </source>
</evidence>
<dbReference type="InterPro" id="IPR043719">
    <property type="entry name" value="DUF5660"/>
</dbReference>
<feature type="domain" description="DUF5660" evidence="2">
    <location>
        <begin position="100"/>
        <end position="206"/>
    </location>
</feature>
<dbReference type="AlphaFoldDB" id="A0A1F7Y4B5"/>
<feature type="compositionally biased region" description="Basic residues" evidence="1">
    <location>
        <begin position="1"/>
        <end position="10"/>
    </location>
</feature>
<proteinExistence type="predicted"/>
<reference evidence="3 4" key="1">
    <citation type="journal article" date="2016" name="Nat. Commun.">
        <title>Thousands of microbial genomes shed light on interconnected biogeochemical processes in an aquifer system.</title>
        <authorList>
            <person name="Anantharaman K."/>
            <person name="Brown C.T."/>
            <person name="Hug L.A."/>
            <person name="Sharon I."/>
            <person name="Castelle C.J."/>
            <person name="Probst A.J."/>
            <person name="Thomas B.C."/>
            <person name="Singh A."/>
            <person name="Wilkins M.J."/>
            <person name="Karaoz U."/>
            <person name="Brodie E.L."/>
            <person name="Williams K.H."/>
            <person name="Hubbard S.S."/>
            <person name="Banfield J.F."/>
        </authorList>
    </citation>
    <scope>NUCLEOTIDE SEQUENCE [LARGE SCALE GENOMIC DNA]</scope>
</reference>
<evidence type="ECO:0000313" key="4">
    <source>
        <dbReference type="Proteomes" id="UP000176741"/>
    </source>
</evidence>
<evidence type="ECO:0000256" key="1">
    <source>
        <dbReference type="SAM" id="MobiDB-lite"/>
    </source>
</evidence>
<protein>
    <recommendedName>
        <fullName evidence="2">DUF5660 domain-containing protein</fullName>
    </recommendedName>
</protein>
<gene>
    <name evidence="3" type="ORF">A2771_04490</name>
</gene>
<evidence type="ECO:0000259" key="2">
    <source>
        <dbReference type="Pfam" id="PF18904"/>
    </source>
</evidence>
<dbReference type="EMBL" id="MGGD01000011">
    <property type="protein sequence ID" value="OGM21395.1"/>
    <property type="molecule type" value="Genomic_DNA"/>
</dbReference>
<name>A0A1F7Y4B5_9BACT</name>
<organism evidence="3 4">
    <name type="scientific">Candidatus Woesebacteria bacterium RIFCSPHIGHO2_01_FULL_38_26b</name>
    <dbReference type="NCBI Taxonomy" id="1802491"/>
    <lineage>
        <taxon>Bacteria</taxon>
        <taxon>Candidatus Woeseibacteriota</taxon>
    </lineage>
</organism>
<accession>A0A1F7Y4B5</accession>
<feature type="region of interest" description="Disordered" evidence="1">
    <location>
        <begin position="1"/>
        <end position="23"/>
    </location>
</feature>